<keyword evidence="3" id="KW-1185">Reference proteome</keyword>
<dbReference type="KEGG" id="rsb:RS694_13235"/>
<evidence type="ECO:0000259" key="1">
    <source>
        <dbReference type="Pfam" id="PF13577"/>
    </source>
</evidence>
<dbReference type="SUPFAM" id="SSF54427">
    <property type="entry name" value="NTF2-like"/>
    <property type="match status" value="1"/>
</dbReference>
<dbReference type="EMBL" id="CP019239">
    <property type="protein sequence ID" value="APW43399.1"/>
    <property type="molecule type" value="Genomic_DNA"/>
</dbReference>
<dbReference type="AlphaFoldDB" id="A0A1P8KBM0"/>
<feature type="domain" description="SnoaL-like" evidence="1">
    <location>
        <begin position="6"/>
        <end position="137"/>
    </location>
</feature>
<dbReference type="STRING" id="1484693.RS694_13235"/>
<dbReference type="InterPro" id="IPR037401">
    <property type="entry name" value="SnoaL-like"/>
</dbReference>
<dbReference type="NCBIfam" id="TIGR02246">
    <property type="entry name" value="SgcJ/EcaC family oxidoreductase"/>
    <property type="match status" value="1"/>
</dbReference>
<evidence type="ECO:0000313" key="2">
    <source>
        <dbReference type="EMBL" id="APW43399.1"/>
    </source>
</evidence>
<name>A0A1P8KBM0_9BURK</name>
<proteinExistence type="predicted"/>
<dbReference type="eggNOG" id="COG3631">
    <property type="taxonomic scope" value="Bacteria"/>
</dbReference>
<dbReference type="InterPro" id="IPR032710">
    <property type="entry name" value="NTF2-like_dom_sf"/>
</dbReference>
<evidence type="ECO:0000313" key="3">
    <source>
        <dbReference type="Proteomes" id="UP000186110"/>
    </source>
</evidence>
<sequence>MKSLAQLAAEAECRDLVLRTADAVDSGDAAGFAALFLEDGELVRPDGSVLQGRAAIAQAYAARDPDRLTQHLISNHTVALDEATDTAQSRCKVLLWSGRHSAAHTPKGRPTDAMAQVGEFIDTLEHTPEGWRIRHRRAHFILHST</sequence>
<gene>
    <name evidence="2" type="ORF">RS694_13235</name>
</gene>
<dbReference type="Proteomes" id="UP000186110">
    <property type="component" value="Chromosome"/>
</dbReference>
<organism evidence="2 3">
    <name type="scientific">Rhodoferax saidenbachensis</name>
    <dbReference type="NCBI Taxonomy" id="1484693"/>
    <lineage>
        <taxon>Bacteria</taxon>
        <taxon>Pseudomonadati</taxon>
        <taxon>Pseudomonadota</taxon>
        <taxon>Betaproteobacteria</taxon>
        <taxon>Burkholderiales</taxon>
        <taxon>Comamonadaceae</taxon>
        <taxon>Rhodoferax</taxon>
    </lineage>
</organism>
<dbReference type="RefSeq" id="WP_029707190.1">
    <property type="nucleotide sequence ID" value="NZ_CP019239.1"/>
</dbReference>
<protein>
    <recommendedName>
        <fullName evidence="1">SnoaL-like domain-containing protein</fullName>
    </recommendedName>
</protein>
<dbReference type="Pfam" id="PF13577">
    <property type="entry name" value="SnoaL_4"/>
    <property type="match status" value="1"/>
</dbReference>
<reference evidence="2 3" key="1">
    <citation type="submission" date="2017-01" db="EMBL/GenBank/DDBJ databases">
        <authorList>
            <person name="Mah S.A."/>
            <person name="Swanson W.J."/>
            <person name="Moy G.W."/>
            <person name="Vacquier V.D."/>
        </authorList>
    </citation>
    <scope>NUCLEOTIDE SEQUENCE [LARGE SCALE GENOMIC DNA]</scope>
    <source>
        <strain evidence="2 3">DSM 22694</strain>
    </source>
</reference>
<dbReference type="Gene3D" id="3.10.450.50">
    <property type="match status" value="1"/>
</dbReference>
<dbReference type="InterPro" id="IPR011944">
    <property type="entry name" value="Steroid_delta5-4_isomerase"/>
</dbReference>
<accession>A0A1P8KBM0</accession>